<dbReference type="SUPFAM" id="SSF56281">
    <property type="entry name" value="Metallo-hydrolase/oxidoreductase"/>
    <property type="match status" value="1"/>
</dbReference>
<comment type="similarity">
    <text evidence="2">Belongs to the metallo-beta-lactamase superfamily.</text>
</comment>
<accession>A0AAN1WG78</accession>
<evidence type="ECO:0000256" key="6">
    <source>
        <dbReference type="SAM" id="SignalP"/>
    </source>
</evidence>
<dbReference type="InterPro" id="IPR001279">
    <property type="entry name" value="Metallo-B-lactamas"/>
</dbReference>
<dbReference type="RefSeq" id="WP_236986509.1">
    <property type="nucleotide sequence ID" value="NZ_AP023086.1"/>
</dbReference>
<feature type="domain" description="Metallo-beta-lactamase" evidence="7">
    <location>
        <begin position="99"/>
        <end position="317"/>
    </location>
</feature>
<dbReference type="GO" id="GO:0016787">
    <property type="term" value="F:hydrolase activity"/>
    <property type="evidence" value="ECO:0007669"/>
    <property type="project" value="UniProtKB-KW"/>
</dbReference>
<dbReference type="Pfam" id="PF00753">
    <property type="entry name" value="Lactamase_B"/>
    <property type="match status" value="1"/>
</dbReference>
<dbReference type="EMBL" id="AP023086">
    <property type="protein sequence ID" value="BCD97031.1"/>
    <property type="molecule type" value="Genomic_DNA"/>
</dbReference>
<organism evidence="8 9">
    <name type="scientific">Marinagarivorans cellulosilyticus</name>
    <dbReference type="NCBI Taxonomy" id="2721545"/>
    <lineage>
        <taxon>Bacteria</taxon>
        <taxon>Pseudomonadati</taxon>
        <taxon>Pseudomonadota</taxon>
        <taxon>Gammaproteobacteria</taxon>
        <taxon>Cellvibrionales</taxon>
        <taxon>Cellvibrionaceae</taxon>
        <taxon>Marinagarivorans</taxon>
    </lineage>
</organism>
<evidence type="ECO:0000256" key="4">
    <source>
        <dbReference type="ARBA" id="ARBA00022801"/>
    </source>
</evidence>
<proteinExistence type="inferred from homology"/>
<dbReference type="PANTHER" id="PTHR42978:SF2">
    <property type="entry name" value="102 KBASES UNSTABLE REGION: FROM 1 TO 119443"/>
    <property type="match status" value="1"/>
</dbReference>
<evidence type="ECO:0000313" key="9">
    <source>
        <dbReference type="Proteomes" id="UP001320119"/>
    </source>
</evidence>
<dbReference type="Proteomes" id="UP001320119">
    <property type="component" value="Chromosome"/>
</dbReference>
<dbReference type="Gene3D" id="3.60.15.10">
    <property type="entry name" value="Ribonuclease Z/Hydroxyacylglutathione hydrolase-like"/>
    <property type="match status" value="1"/>
</dbReference>
<dbReference type="KEGG" id="marq:MARGE09_P1231"/>
<evidence type="ECO:0000256" key="5">
    <source>
        <dbReference type="ARBA" id="ARBA00022833"/>
    </source>
</evidence>
<dbReference type="PANTHER" id="PTHR42978">
    <property type="entry name" value="QUORUM-QUENCHING LACTONASE YTNP-RELATED-RELATED"/>
    <property type="match status" value="1"/>
</dbReference>
<sequence length="325" mass="36065">MQQYFRIFAYAAACILLNALLSSCSQATHEIEPIPYQTLGGELGGATTWSVLSNLSEPGPIEFSRHIAARWVVPRKGIVNLEHESSKEAGLKNEPLNIDVYFYLIRHPKYGYYLIDSGVSKVFRGQSDLPVYFPISTSLPFEQLEVLTDTYTFVSGLDEPLSGVFLSHLHIDHIMGLPDIPRNTPVYVGPDEAKDKRFSHLFVRRTTNKLLSGLGPLREWQTSRSAGSPFSYVDIFSDGSVLGFHIPGHTRGNMAFFIRAKDGPVLLAGDGSHTVWGWNNSVEPGSYNTNTEQAANSLDRLIEFSSKLPGLRVYLGHESFPGQSI</sequence>
<keyword evidence="5" id="KW-0862">Zinc</keyword>
<dbReference type="AlphaFoldDB" id="A0AAN1WG78"/>
<keyword evidence="9" id="KW-1185">Reference proteome</keyword>
<evidence type="ECO:0000256" key="2">
    <source>
        <dbReference type="ARBA" id="ARBA00007749"/>
    </source>
</evidence>
<dbReference type="InterPro" id="IPR036866">
    <property type="entry name" value="RibonucZ/Hydroxyglut_hydro"/>
</dbReference>
<comment type="cofactor">
    <cofactor evidence="1">
        <name>Zn(2+)</name>
        <dbReference type="ChEBI" id="CHEBI:29105"/>
    </cofactor>
</comment>
<evidence type="ECO:0000259" key="7">
    <source>
        <dbReference type="SMART" id="SM00849"/>
    </source>
</evidence>
<keyword evidence="4" id="KW-0378">Hydrolase</keyword>
<name>A0AAN1WG78_9GAMM</name>
<dbReference type="InterPro" id="IPR051013">
    <property type="entry name" value="MBL_superfamily_lactonases"/>
</dbReference>
<keyword evidence="3" id="KW-0479">Metal-binding</keyword>
<evidence type="ECO:0000313" key="8">
    <source>
        <dbReference type="EMBL" id="BCD97031.1"/>
    </source>
</evidence>
<keyword evidence="6" id="KW-0732">Signal</keyword>
<evidence type="ECO:0000256" key="3">
    <source>
        <dbReference type="ARBA" id="ARBA00022723"/>
    </source>
</evidence>
<dbReference type="SMART" id="SM00849">
    <property type="entry name" value="Lactamase_B"/>
    <property type="match status" value="1"/>
</dbReference>
<gene>
    <name evidence="8" type="ORF">MARGE09_P1231</name>
</gene>
<reference evidence="8 9" key="1">
    <citation type="journal article" date="2022" name="IScience">
        <title>An ultrasensitive nanofiber-based assay for enzymatic hydrolysis and deep-sea microbial degradation of cellulose.</title>
        <authorList>
            <person name="Tsudome M."/>
            <person name="Tachioka M."/>
            <person name="Miyazaki M."/>
            <person name="Uchimura K."/>
            <person name="Tsuda M."/>
            <person name="Takaki Y."/>
            <person name="Deguchi S."/>
        </authorList>
    </citation>
    <scope>NUCLEOTIDE SEQUENCE [LARGE SCALE GENOMIC DNA]</scope>
    <source>
        <strain evidence="8 9">GE09</strain>
    </source>
</reference>
<evidence type="ECO:0000256" key="1">
    <source>
        <dbReference type="ARBA" id="ARBA00001947"/>
    </source>
</evidence>
<feature type="signal peptide" evidence="6">
    <location>
        <begin position="1"/>
        <end position="27"/>
    </location>
</feature>
<protein>
    <recommendedName>
        <fullName evidence="7">Metallo-beta-lactamase domain-containing protein</fullName>
    </recommendedName>
</protein>
<dbReference type="PROSITE" id="PS51257">
    <property type="entry name" value="PROKAR_LIPOPROTEIN"/>
    <property type="match status" value="1"/>
</dbReference>
<dbReference type="GO" id="GO:0046872">
    <property type="term" value="F:metal ion binding"/>
    <property type="evidence" value="ECO:0007669"/>
    <property type="project" value="UniProtKB-KW"/>
</dbReference>
<feature type="chain" id="PRO_5042874783" description="Metallo-beta-lactamase domain-containing protein" evidence="6">
    <location>
        <begin position="28"/>
        <end position="325"/>
    </location>
</feature>